<evidence type="ECO:0000313" key="2">
    <source>
        <dbReference type="Proteomes" id="UP000292036"/>
    </source>
</evidence>
<name>A0ABD7PHV5_RHILE</name>
<evidence type="ECO:0000313" key="1">
    <source>
        <dbReference type="EMBL" id="TAW19552.1"/>
    </source>
</evidence>
<reference evidence="1 2" key="1">
    <citation type="submission" date="2019-02" db="EMBL/GenBank/DDBJ databases">
        <title>The genomic architecture of introgression among sibling species of bacteria.</title>
        <authorList>
            <person name="Cavassim M.I.A."/>
            <person name="Moeskjaer S."/>
            <person name="Moslemi C."/>
            <person name="Fields B."/>
            <person name="Bachmann A."/>
            <person name="Vilhjalmsson B."/>
            <person name="Schierup M.H."/>
            <person name="Young J.P.W."/>
            <person name="Andersen S.U."/>
        </authorList>
    </citation>
    <scope>NUCLEOTIDE SEQUENCE [LARGE SCALE GENOMIC DNA]</scope>
    <source>
        <strain evidence="1 2">SM151B</strain>
        <plasmid evidence="1">pSM151B_Rh02</plasmid>
    </source>
</reference>
<proteinExistence type="predicted"/>
<accession>A0ABD7PHV5</accession>
<dbReference type="AlphaFoldDB" id="A0ABD7PHV5"/>
<sequence>MPESLFVMSRAFSGIVYAGRWSAVDVLAKLGRDGVPVHHRPPFALFERFDRVLARHSARPLRRSASGCVRLSVLNGGVGAVAQADQRRILPNGSMWTLVFADLGWLRGR</sequence>
<dbReference type="EMBL" id="SIPS01000003">
    <property type="protein sequence ID" value="TAW19552.1"/>
    <property type="molecule type" value="Genomic_DNA"/>
</dbReference>
<keyword evidence="1" id="KW-0614">Plasmid</keyword>
<comment type="caution">
    <text evidence="1">The sequence shown here is derived from an EMBL/GenBank/DDBJ whole genome shotgun (WGS) entry which is preliminary data.</text>
</comment>
<dbReference type="Proteomes" id="UP000292036">
    <property type="component" value="Unassembled WGS sequence"/>
</dbReference>
<geneLocation type="plasmid" evidence="1">
    <name>pSM151B_Rh02</name>
</geneLocation>
<gene>
    <name evidence="1" type="ORF">ELI19_30610</name>
</gene>
<protein>
    <submittedName>
        <fullName evidence="1">Uncharacterized protein</fullName>
    </submittedName>
</protein>
<organism evidence="1 2">
    <name type="scientific">Rhizobium leguminosarum</name>
    <dbReference type="NCBI Taxonomy" id="384"/>
    <lineage>
        <taxon>Bacteria</taxon>
        <taxon>Pseudomonadati</taxon>
        <taxon>Pseudomonadota</taxon>
        <taxon>Alphaproteobacteria</taxon>
        <taxon>Hyphomicrobiales</taxon>
        <taxon>Rhizobiaceae</taxon>
        <taxon>Rhizobium/Agrobacterium group</taxon>
        <taxon>Rhizobium</taxon>
    </lineage>
</organism>